<evidence type="ECO:0000259" key="1">
    <source>
        <dbReference type="Pfam" id="PF03478"/>
    </source>
</evidence>
<dbReference type="Proteomes" id="UP000245207">
    <property type="component" value="Unassembled WGS sequence"/>
</dbReference>
<accession>A0A2U1MD46</accession>
<sequence>MECISSGSVCDRLPLLSAKYPWLLSQSLEDTEHVINDQFFYTINDELPQIPELLGKRIHGSFHGWVILSDHPHNSKWSLWNPVTSKIICLPTLILKDGDYGSIRQGCLSAAPDDPSSILLLTRSNKSTFVYYRLDSKRKKFRWTEMSYAKQLRKLSFDGELLHSLTCCNGKVYGLSTDGSFTSLVIHIDIMITDKKVAITLMMFGPCPFPSQCPGKPSYRCCGALVQYLKGYCTELFCIIIYFEEETKKTPANVYLFKIDMACIKWDGLEGLKDWEIINDNFEELDLEDMLKSNDLWEEMDDLKDGIFCLDLACDHSVSYSRVISSELGGYIHIRCKMGETIYSYYVNDNTISPWSIPSRMLPTSDASMWECRLEDDHGEAKCVDDSKSERKNNDEILLTSGTDDGVDFNESHLLNIPSALLESVMEHCVGVEYMNFRATCKRCYLATPLIKWSNKRSIKRLQTYSVVSPWLMVVDKKRDMITFIDPMFGDNYFIKKPQISIVQDKIFCSCFGWLLFENDLSCYVLYNPFTNDLRKLPAESRDRFKSLSFSAPPTSAKCIVVGFKTAEHWHAHIHFVNREPVWYTLNLYPDPYTICSSIFDGRDLYALGKEGDLIVFNNLGQPDHLRKLVEVEAPKSCSSSTKKYLTKCDQQLLLVSVGEFGEHVEVFKHNASKQEWEKVDGVGKHMIYICDATCLCIEAKMPQMENKIFFPQLHAMNRKIVFYSLDTCMYHTFDGEDIQEQASGFFGNTFHFFSHAWIEPNWS</sequence>
<comment type="caution">
    <text evidence="2">The sequence shown here is derived from an EMBL/GenBank/DDBJ whole genome shotgun (WGS) entry which is preliminary data.</text>
</comment>
<protein>
    <recommendedName>
        <fullName evidence="1">KIB1-4 beta-propeller domain-containing protein</fullName>
    </recommendedName>
</protein>
<gene>
    <name evidence="2" type="ORF">CTI12_AA382280</name>
</gene>
<dbReference type="PANTHER" id="PTHR33127">
    <property type="entry name" value="TRANSMEMBRANE PROTEIN"/>
    <property type="match status" value="1"/>
</dbReference>
<dbReference type="PANTHER" id="PTHR33127:SF5">
    <property type="entry name" value="TRANSMEMBRANE PROTEIN"/>
    <property type="match status" value="1"/>
</dbReference>
<dbReference type="InterPro" id="IPR005174">
    <property type="entry name" value="KIB1-4_b-propeller"/>
</dbReference>
<dbReference type="EMBL" id="PKPP01005700">
    <property type="protein sequence ID" value="PWA59168.1"/>
    <property type="molecule type" value="Genomic_DNA"/>
</dbReference>
<name>A0A2U1MD46_ARTAN</name>
<evidence type="ECO:0000313" key="2">
    <source>
        <dbReference type="EMBL" id="PWA59168.1"/>
    </source>
</evidence>
<evidence type="ECO:0000313" key="3">
    <source>
        <dbReference type="Proteomes" id="UP000245207"/>
    </source>
</evidence>
<feature type="domain" description="KIB1-4 beta-propeller" evidence="1">
    <location>
        <begin position="49"/>
        <end position="274"/>
    </location>
</feature>
<feature type="domain" description="KIB1-4 beta-propeller" evidence="1">
    <location>
        <begin position="492"/>
        <end position="724"/>
    </location>
</feature>
<organism evidence="2 3">
    <name type="scientific">Artemisia annua</name>
    <name type="common">Sweet wormwood</name>
    <dbReference type="NCBI Taxonomy" id="35608"/>
    <lineage>
        <taxon>Eukaryota</taxon>
        <taxon>Viridiplantae</taxon>
        <taxon>Streptophyta</taxon>
        <taxon>Embryophyta</taxon>
        <taxon>Tracheophyta</taxon>
        <taxon>Spermatophyta</taxon>
        <taxon>Magnoliopsida</taxon>
        <taxon>eudicotyledons</taxon>
        <taxon>Gunneridae</taxon>
        <taxon>Pentapetalae</taxon>
        <taxon>asterids</taxon>
        <taxon>campanulids</taxon>
        <taxon>Asterales</taxon>
        <taxon>Asteraceae</taxon>
        <taxon>Asteroideae</taxon>
        <taxon>Anthemideae</taxon>
        <taxon>Artemisiinae</taxon>
        <taxon>Artemisia</taxon>
    </lineage>
</organism>
<reference evidence="2 3" key="1">
    <citation type="journal article" date="2018" name="Mol. Plant">
        <title>The genome of Artemisia annua provides insight into the evolution of Asteraceae family and artemisinin biosynthesis.</title>
        <authorList>
            <person name="Shen Q."/>
            <person name="Zhang L."/>
            <person name="Liao Z."/>
            <person name="Wang S."/>
            <person name="Yan T."/>
            <person name="Shi P."/>
            <person name="Liu M."/>
            <person name="Fu X."/>
            <person name="Pan Q."/>
            <person name="Wang Y."/>
            <person name="Lv Z."/>
            <person name="Lu X."/>
            <person name="Zhang F."/>
            <person name="Jiang W."/>
            <person name="Ma Y."/>
            <person name="Chen M."/>
            <person name="Hao X."/>
            <person name="Li L."/>
            <person name="Tang Y."/>
            <person name="Lv G."/>
            <person name="Zhou Y."/>
            <person name="Sun X."/>
            <person name="Brodelius P.E."/>
            <person name="Rose J.K.C."/>
            <person name="Tang K."/>
        </authorList>
    </citation>
    <scope>NUCLEOTIDE SEQUENCE [LARGE SCALE GENOMIC DNA]</scope>
    <source>
        <strain evidence="3">cv. Huhao1</strain>
        <tissue evidence="2">Leaf</tissue>
    </source>
</reference>
<dbReference type="OrthoDB" id="620303at2759"/>
<keyword evidence="3" id="KW-1185">Reference proteome</keyword>
<proteinExistence type="predicted"/>
<dbReference type="AlphaFoldDB" id="A0A2U1MD46"/>
<dbReference type="Pfam" id="PF03478">
    <property type="entry name" value="Beta-prop_KIB1-4"/>
    <property type="match status" value="2"/>
</dbReference>